<feature type="transmembrane region" description="Helical" evidence="9">
    <location>
        <begin position="169"/>
        <end position="186"/>
    </location>
</feature>
<evidence type="ECO:0000256" key="8">
    <source>
        <dbReference type="SAM" id="MobiDB-lite"/>
    </source>
</evidence>
<dbReference type="FunFam" id="1.10.357.140:FF:000006">
    <property type="entry name" value="Protoheme IX farnesyltransferase, mitochondrial"/>
    <property type="match status" value="1"/>
</dbReference>
<evidence type="ECO:0000256" key="7">
    <source>
        <dbReference type="ARBA" id="ARBA00030253"/>
    </source>
</evidence>
<dbReference type="CDD" id="cd13957">
    <property type="entry name" value="PT_UbiA_Cox10"/>
    <property type="match status" value="1"/>
</dbReference>
<comment type="caution">
    <text evidence="11">The sequence shown here is derived from an EMBL/GenBank/DDBJ whole genome shotgun (WGS) entry which is preliminary data.</text>
</comment>
<dbReference type="InterPro" id="IPR000537">
    <property type="entry name" value="UbiA_prenyltransferase"/>
</dbReference>
<organism evidence="11 12">
    <name type="scientific">Chlorella sorokiniana</name>
    <name type="common">Freshwater green alga</name>
    <dbReference type="NCBI Taxonomy" id="3076"/>
    <lineage>
        <taxon>Eukaryota</taxon>
        <taxon>Viridiplantae</taxon>
        <taxon>Chlorophyta</taxon>
        <taxon>core chlorophytes</taxon>
        <taxon>Trebouxiophyceae</taxon>
        <taxon>Chlorellales</taxon>
        <taxon>Chlorellaceae</taxon>
        <taxon>Chlorella clade</taxon>
        <taxon>Chlorella</taxon>
    </lineage>
</organism>
<evidence type="ECO:0000313" key="12">
    <source>
        <dbReference type="Proteomes" id="UP000239899"/>
    </source>
</evidence>
<dbReference type="OrthoDB" id="5211at2759"/>
<reference evidence="11 12" key="1">
    <citation type="journal article" date="2018" name="Plant J.">
        <title>Genome sequences of Chlorella sorokiniana UTEX 1602 and Micractinium conductrix SAG 241.80: implications to maltose excretion by a green alga.</title>
        <authorList>
            <person name="Arriola M.B."/>
            <person name="Velmurugan N."/>
            <person name="Zhang Y."/>
            <person name="Plunkett M.H."/>
            <person name="Hondzo H."/>
            <person name="Barney B.M."/>
        </authorList>
    </citation>
    <scope>NUCLEOTIDE SEQUENCE [LARGE SCALE GENOMIC DNA]</scope>
    <source>
        <strain evidence="12">UTEX 1602</strain>
    </source>
</reference>
<keyword evidence="12" id="KW-1185">Reference proteome</keyword>
<evidence type="ECO:0000256" key="2">
    <source>
        <dbReference type="ARBA" id="ARBA00022679"/>
    </source>
</evidence>
<dbReference type="GO" id="GO:0006784">
    <property type="term" value="P:heme A biosynthetic process"/>
    <property type="evidence" value="ECO:0007669"/>
    <property type="project" value="TreeGrafter"/>
</dbReference>
<dbReference type="EMBL" id="LHPG02000013">
    <property type="protein sequence ID" value="PRW44545.1"/>
    <property type="molecule type" value="Genomic_DNA"/>
</dbReference>
<dbReference type="GO" id="GO:0008495">
    <property type="term" value="F:protoheme IX farnesyltransferase activity"/>
    <property type="evidence" value="ECO:0007669"/>
    <property type="project" value="InterPro"/>
</dbReference>
<evidence type="ECO:0000256" key="5">
    <source>
        <dbReference type="ARBA" id="ARBA00023133"/>
    </source>
</evidence>
<evidence type="ECO:0000313" key="11">
    <source>
        <dbReference type="EMBL" id="PRW44545.1"/>
    </source>
</evidence>
<feature type="transmembrane region" description="Helical" evidence="9">
    <location>
        <begin position="231"/>
        <end position="255"/>
    </location>
</feature>
<dbReference type="NCBIfam" id="TIGR01473">
    <property type="entry name" value="cyoE_ctaB"/>
    <property type="match status" value="1"/>
</dbReference>
<gene>
    <name evidence="11" type="ORF">C2E21_6823</name>
</gene>
<keyword evidence="5" id="KW-0350">Heme biosynthesis</keyword>
<evidence type="ECO:0000256" key="4">
    <source>
        <dbReference type="ARBA" id="ARBA00022989"/>
    </source>
</evidence>
<dbReference type="PANTHER" id="PTHR43448:SF2">
    <property type="entry name" value="PROTOHEME IX FARNESYLTRANSFERASE, MITOCHONDRIAL"/>
    <property type="match status" value="1"/>
</dbReference>
<evidence type="ECO:0000256" key="1">
    <source>
        <dbReference type="ARBA" id="ARBA00004141"/>
    </source>
</evidence>
<dbReference type="HAMAP" id="MF_00154">
    <property type="entry name" value="CyoE_CtaB"/>
    <property type="match status" value="1"/>
</dbReference>
<dbReference type="InterPro" id="IPR044878">
    <property type="entry name" value="UbiA_sf"/>
</dbReference>
<dbReference type="Pfam" id="PF01040">
    <property type="entry name" value="UbiA"/>
    <property type="match status" value="1"/>
</dbReference>
<sequence>MRRSLALLGRQLLAEAASAGPAGAPSTSGRGELASWAAAAGRQRWFSAGASAAAAAAAGGASACATAAVAHGGRGPPTGLRKLRLMMQNYKQLSKMRLSLLVVATSAAGYAAGSGDRIDWAGMGWTSLGTMLASSSANALNQVYEKVNDGLMKRTMNRPLPTGRMSRPHALAFAAACGLGGVWLLADKTNLTTAALGAANIVLYAGVYTPLKQISVVNTWVGAIVGAVPPLMGWAAATGGLDVGAAILGAGLYFWQMPHFMALAWMCKADYTAGGYRMLSMIDATGRRTAACALRNCLYLFPLGALATWLGVTSPYFAYESAFITGGMMLTAARFYSSPTVANARILFRASLLHLPLFMAAFLVHRLPNHGEDKAALLMHNARLLGLGGSVEQRQPGKQHEEEEGALAALTRVRLSLPPLPFLPSLPLAVSAQLSCPSKAACEEAQPQQQEGEGKEEAEEEGGGEGAAPAAGRA</sequence>
<feature type="region of interest" description="Disordered" evidence="8">
    <location>
        <begin position="439"/>
        <end position="474"/>
    </location>
</feature>
<keyword evidence="10" id="KW-0732">Signal</keyword>
<dbReference type="Proteomes" id="UP000239899">
    <property type="component" value="Unassembled WGS sequence"/>
</dbReference>
<accession>A0A2P6TKE6</accession>
<evidence type="ECO:0000256" key="6">
    <source>
        <dbReference type="ARBA" id="ARBA00023136"/>
    </source>
</evidence>
<comment type="subcellular location">
    <subcellularLocation>
        <location evidence="1">Membrane</location>
        <topology evidence="1">Multi-pass membrane protein</topology>
    </subcellularLocation>
</comment>
<feature type="transmembrane region" description="Helical" evidence="9">
    <location>
        <begin position="297"/>
        <end position="319"/>
    </location>
</feature>
<evidence type="ECO:0000256" key="9">
    <source>
        <dbReference type="SAM" id="Phobius"/>
    </source>
</evidence>
<feature type="signal peptide" evidence="10">
    <location>
        <begin position="1"/>
        <end position="19"/>
    </location>
</feature>
<dbReference type="InterPro" id="IPR006369">
    <property type="entry name" value="Protohaem_IX_farnesylTrfase"/>
</dbReference>
<dbReference type="STRING" id="3076.A0A2P6TKE6"/>
<evidence type="ECO:0000256" key="3">
    <source>
        <dbReference type="ARBA" id="ARBA00022692"/>
    </source>
</evidence>
<keyword evidence="2" id="KW-0808">Transferase</keyword>
<feature type="compositionally biased region" description="Low complexity" evidence="8">
    <location>
        <begin position="439"/>
        <end position="451"/>
    </location>
</feature>
<feature type="compositionally biased region" description="Acidic residues" evidence="8">
    <location>
        <begin position="454"/>
        <end position="463"/>
    </location>
</feature>
<keyword evidence="4 9" id="KW-1133">Transmembrane helix</keyword>
<name>A0A2P6TKE6_CHLSO</name>
<dbReference type="AlphaFoldDB" id="A0A2P6TKE6"/>
<dbReference type="GO" id="GO:0005739">
    <property type="term" value="C:mitochondrion"/>
    <property type="evidence" value="ECO:0007669"/>
    <property type="project" value="TreeGrafter"/>
</dbReference>
<keyword evidence="6 9" id="KW-0472">Membrane</keyword>
<proteinExistence type="inferred from homology"/>
<dbReference type="GO" id="GO:0016020">
    <property type="term" value="C:membrane"/>
    <property type="evidence" value="ECO:0007669"/>
    <property type="project" value="UniProtKB-SubCell"/>
</dbReference>
<protein>
    <recommendedName>
        <fullName evidence="7">Heme O synthase</fullName>
    </recommendedName>
</protein>
<dbReference type="Gene3D" id="1.10.357.140">
    <property type="entry name" value="UbiA prenyltransferase"/>
    <property type="match status" value="1"/>
</dbReference>
<keyword evidence="3 9" id="KW-0812">Transmembrane</keyword>
<feature type="chain" id="PRO_5015149951" description="Heme O synthase" evidence="10">
    <location>
        <begin position="20"/>
        <end position="474"/>
    </location>
</feature>
<feature type="transmembrane region" description="Helical" evidence="9">
    <location>
        <begin position="193"/>
        <end position="211"/>
    </location>
</feature>
<evidence type="ECO:0000256" key="10">
    <source>
        <dbReference type="SAM" id="SignalP"/>
    </source>
</evidence>
<dbReference type="PANTHER" id="PTHR43448">
    <property type="entry name" value="PROTOHEME IX FARNESYLTRANSFERASE, MITOCHONDRIAL"/>
    <property type="match status" value="1"/>
</dbReference>